<accession>W1TSJ0</accession>
<sequence>MNEPLERLTEQFRRLPGVGVKTARR</sequence>
<dbReference type="SUPFAM" id="SSF111304">
    <property type="entry name" value="Recombination protein RecR"/>
    <property type="match status" value="1"/>
</dbReference>
<evidence type="ECO:0000313" key="2">
    <source>
        <dbReference type="Proteomes" id="UP000018840"/>
    </source>
</evidence>
<evidence type="ECO:0008006" key="3">
    <source>
        <dbReference type="Google" id="ProtNLM"/>
    </source>
</evidence>
<dbReference type="Pfam" id="PF21176">
    <property type="entry name" value="RecR_HhH"/>
    <property type="match status" value="1"/>
</dbReference>
<organism evidence="1 2">
    <name type="scientific">Negativicoccus succinicivorans DORA_17_25</name>
    <dbReference type="NCBI Taxonomy" id="1403945"/>
    <lineage>
        <taxon>Bacteria</taxon>
        <taxon>Bacillati</taxon>
        <taxon>Bacillota</taxon>
        <taxon>Negativicutes</taxon>
        <taxon>Veillonellales</taxon>
        <taxon>Veillonellaceae</taxon>
        <taxon>Negativicoccus</taxon>
    </lineage>
</organism>
<gene>
    <name evidence="1" type="ORF">Q612_NSC00356G0010</name>
</gene>
<dbReference type="AlphaFoldDB" id="W1TSJ0"/>
<reference evidence="1 2" key="1">
    <citation type="submission" date="2013-12" db="EMBL/GenBank/DDBJ databases">
        <title>A Varibaculum cambriense genome reconstructed from a premature infant gut community with otherwise low bacterial novelty that shifts toward anaerobic metabolism during the third week of life.</title>
        <authorList>
            <person name="Brown C.T."/>
            <person name="Sharon I."/>
            <person name="Thomas B.C."/>
            <person name="Castelle C.J."/>
            <person name="Morowitz M.J."/>
            <person name="Banfield J.F."/>
        </authorList>
    </citation>
    <scope>NUCLEOTIDE SEQUENCE [LARGE SCALE GENOMIC DNA]</scope>
    <source>
        <strain evidence="2">DORA_17_25</strain>
    </source>
</reference>
<comment type="caution">
    <text evidence="1">The sequence shown here is derived from an EMBL/GenBank/DDBJ whole genome shotgun (WGS) entry which is preliminary data.</text>
</comment>
<dbReference type="EMBL" id="AZMC01000356">
    <property type="protein sequence ID" value="ETI84345.1"/>
    <property type="molecule type" value="Genomic_DNA"/>
</dbReference>
<dbReference type="InterPro" id="IPR023627">
    <property type="entry name" value="Rcmb_RecR"/>
</dbReference>
<evidence type="ECO:0000313" key="1">
    <source>
        <dbReference type="EMBL" id="ETI84345.1"/>
    </source>
</evidence>
<protein>
    <recommendedName>
        <fullName evidence="3">Recombination protein RecR</fullName>
    </recommendedName>
</protein>
<proteinExistence type="predicted"/>
<dbReference type="Proteomes" id="UP000018840">
    <property type="component" value="Unassembled WGS sequence"/>
</dbReference>
<dbReference type="Gene3D" id="1.10.8.420">
    <property type="entry name" value="RecR Domain 1"/>
    <property type="match status" value="1"/>
</dbReference>
<name>W1TSJ0_9FIRM</name>
<feature type="non-terminal residue" evidence="1">
    <location>
        <position position="25"/>
    </location>
</feature>